<reference evidence="2 3" key="1">
    <citation type="submission" date="2019-01" db="EMBL/GenBank/DDBJ databases">
        <title>Lacunisphaera sp. strain TWA-58.</title>
        <authorList>
            <person name="Chen W.-M."/>
        </authorList>
    </citation>
    <scope>NUCLEOTIDE SEQUENCE [LARGE SCALE GENOMIC DNA]</scope>
    <source>
        <strain evidence="2 3">TWA-58</strain>
    </source>
</reference>
<sequence>MKNTLLPLTALLLVTAPYAPAKSIKELKYPHLMPPFITAVTTFGERPDWSHDGKRIVFLEKTCGDVFEVDLATREITPLTHHYPHAGYTRALYLANGDILLSGARFFDPANPGPSRQEVGAELWVLRPGSGKPPVALGAHCKEGPAVSRTQMKIFWAVNKGLDLADIAYDANGIPSLVNRRTVLKEVDLPRPESLMEAQNFRPGAEHELIFNIYTKRDNYLSETYGLDLNTGKLTDYTKLPDRYSEPEGIFPDGRYTLVESSRHRHNVPGKKNYDGIDHYIVALDGTGATQRLTFFNDDPVFKCTQGVISDDGKYMTFQLSKTTDETGYGYGVMVMEIAPYMASLGLKMPGAR</sequence>
<dbReference type="Proteomes" id="UP000290218">
    <property type="component" value="Unassembled WGS sequence"/>
</dbReference>
<dbReference type="EMBL" id="SDHX01000001">
    <property type="protein sequence ID" value="RXK56392.1"/>
    <property type="molecule type" value="Genomic_DNA"/>
</dbReference>
<proteinExistence type="predicted"/>
<organism evidence="2 3">
    <name type="scientific">Oleiharenicola lentus</name>
    <dbReference type="NCBI Taxonomy" id="2508720"/>
    <lineage>
        <taxon>Bacteria</taxon>
        <taxon>Pseudomonadati</taxon>
        <taxon>Verrucomicrobiota</taxon>
        <taxon>Opitutia</taxon>
        <taxon>Opitutales</taxon>
        <taxon>Opitutaceae</taxon>
        <taxon>Oleiharenicola</taxon>
    </lineage>
</organism>
<evidence type="ECO:0000313" key="2">
    <source>
        <dbReference type="EMBL" id="RXK56392.1"/>
    </source>
</evidence>
<accession>A0A4Q1CBV5</accession>
<keyword evidence="3" id="KW-1185">Reference proteome</keyword>
<evidence type="ECO:0000313" key="3">
    <source>
        <dbReference type="Proteomes" id="UP000290218"/>
    </source>
</evidence>
<protein>
    <submittedName>
        <fullName evidence="2">Uncharacterized protein</fullName>
    </submittedName>
</protein>
<dbReference type="Gene3D" id="2.120.10.30">
    <property type="entry name" value="TolB, C-terminal domain"/>
    <property type="match status" value="1"/>
</dbReference>
<gene>
    <name evidence="2" type="ORF">ESB00_11135</name>
</gene>
<feature type="chain" id="PRO_5020284834" evidence="1">
    <location>
        <begin position="22"/>
        <end position="353"/>
    </location>
</feature>
<dbReference type="SUPFAM" id="SSF82171">
    <property type="entry name" value="DPP6 N-terminal domain-like"/>
    <property type="match status" value="1"/>
</dbReference>
<dbReference type="InterPro" id="IPR011042">
    <property type="entry name" value="6-blade_b-propeller_TolB-like"/>
</dbReference>
<keyword evidence="1" id="KW-0732">Signal</keyword>
<comment type="caution">
    <text evidence="2">The sequence shown here is derived from an EMBL/GenBank/DDBJ whole genome shotgun (WGS) entry which is preliminary data.</text>
</comment>
<dbReference type="AlphaFoldDB" id="A0A4Q1CBV5"/>
<feature type="signal peptide" evidence="1">
    <location>
        <begin position="1"/>
        <end position="21"/>
    </location>
</feature>
<name>A0A4Q1CBV5_9BACT</name>
<dbReference type="RefSeq" id="WP_129047761.1">
    <property type="nucleotide sequence ID" value="NZ_SDHX01000001.1"/>
</dbReference>
<dbReference type="OrthoDB" id="9812921at2"/>
<evidence type="ECO:0000256" key="1">
    <source>
        <dbReference type="SAM" id="SignalP"/>
    </source>
</evidence>